<dbReference type="RefSeq" id="XP_008081710.1">
    <property type="nucleotide sequence ID" value="XM_008083519.1"/>
</dbReference>
<dbReference type="InterPro" id="IPR005624">
    <property type="entry name" value="PduO/GlcC-like"/>
</dbReference>
<dbReference type="EMBL" id="KE145362">
    <property type="protein sequence ID" value="EPE31435.1"/>
    <property type="molecule type" value="Genomic_DNA"/>
</dbReference>
<dbReference type="InterPro" id="IPR052517">
    <property type="entry name" value="GlcG_carb_metab_protein"/>
</dbReference>
<dbReference type="PANTHER" id="PTHR34309:SF1">
    <property type="entry name" value="PROTEIN GLCG"/>
    <property type="match status" value="1"/>
</dbReference>
<dbReference type="OMA" id="VAHVRMD"/>
<gene>
    <name evidence="1" type="ORF">GLAREA_12738</name>
</gene>
<dbReference type="eggNOG" id="ENOG502SMVS">
    <property type="taxonomic scope" value="Eukaryota"/>
</dbReference>
<dbReference type="PANTHER" id="PTHR34309">
    <property type="entry name" value="SLR1406 PROTEIN"/>
    <property type="match status" value="1"/>
</dbReference>
<keyword evidence="2" id="KW-1185">Reference proteome</keyword>
<dbReference type="Pfam" id="PF03928">
    <property type="entry name" value="HbpS-like"/>
    <property type="match status" value="1"/>
</dbReference>
<name>S3D0Q7_GLAL2</name>
<dbReference type="HOGENOM" id="CLU_103773_2_0_1"/>
<dbReference type="Proteomes" id="UP000016922">
    <property type="component" value="Unassembled WGS sequence"/>
</dbReference>
<dbReference type="SUPFAM" id="SSF143744">
    <property type="entry name" value="GlcG-like"/>
    <property type="match status" value="1"/>
</dbReference>
<proteinExistence type="predicted"/>
<evidence type="ECO:0000313" key="1">
    <source>
        <dbReference type="EMBL" id="EPE31435.1"/>
    </source>
</evidence>
<accession>S3D0Q7</accession>
<organism evidence="1 2">
    <name type="scientific">Glarea lozoyensis (strain ATCC 20868 / MF5171)</name>
    <dbReference type="NCBI Taxonomy" id="1116229"/>
    <lineage>
        <taxon>Eukaryota</taxon>
        <taxon>Fungi</taxon>
        <taxon>Dikarya</taxon>
        <taxon>Ascomycota</taxon>
        <taxon>Pezizomycotina</taxon>
        <taxon>Leotiomycetes</taxon>
        <taxon>Helotiales</taxon>
        <taxon>Helotiaceae</taxon>
        <taxon>Glarea</taxon>
    </lineage>
</organism>
<dbReference type="Gene3D" id="3.30.450.150">
    <property type="entry name" value="Haem-degrading domain"/>
    <property type="match status" value="1"/>
</dbReference>
<reference evidence="1 2" key="1">
    <citation type="journal article" date="2013" name="BMC Genomics">
        <title>Genomics-driven discovery of the pneumocandin biosynthetic gene cluster in the fungus Glarea lozoyensis.</title>
        <authorList>
            <person name="Chen L."/>
            <person name="Yue Q."/>
            <person name="Zhang X."/>
            <person name="Xiang M."/>
            <person name="Wang C."/>
            <person name="Li S."/>
            <person name="Che Y."/>
            <person name="Ortiz-Lopez F.J."/>
            <person name="Bills G.F."/>
            <person name="Liu X."/>
            <person name="An Z."/>
        </authorList>
    </citation>
    <scope>NUCLEOTIDE SEQUENCE [LARGE SCALE GENOMIC DNA]</scope>
    <source>
        <strain evidence="2">ATCC 20868 / MF5171</strain>
    </source>
</reference>
<protein>
    <submittedName>
        <fullName evidence="1">GlcG-like protein</fullName>
    </submittedName>
</protein>
<dbReference type="AlphaFoldDB" id="S3D0Q7"/>
<dbReference type="OrthoDB" id="2276076at2759"/>
<sequence>MATKSQPQLTLQGAHIALAAAQSHAKIIGVPMNIAIVDASTNLIAFERMDGAKITSISIAMDKAFTAAGHRVGTHTYKDAVWPGGPAYGIGNSNGGRFTTFGGGLPVKDAEGRVVGGIGASTGTPAQDQEVVQAGVDALEKVLRGEGKEGKSKL</sequence>
<evidence type="ECO:0000313" key="2">
    <source>
        <dbReference type="Proteomes" id="UP000016922"/>
    </source>
</evidence>
<dbReference type="GeneID" id="19471778"/>
<dbReference type="InterPro" id="IPR038084">
    <property type="entry name" value="PduO/GlcC-like_sf"/>
</dbReference>
<dbReference type="KEGG" id="glz:GLAREA_12738"/>